<dbReference type="WBParaSite" id="nRc.2.0.1.t03726-RA">
    <property type="protein sequence ID" value="nRc.2.0.1.t03726-RA"/>
    <property type="gene ID" value="nRc.2.0.1.g03726"/>
</dbReference>
<sequence>MDINMRAMHYELLKQIRFQIIGASGAHHHLIGGHRLSAYLLPHIYDPKGLFTLISNDLTSFKGSDFEI</sequence>
<dbReference type="Proteomes" id="UP000887565">
    <property type="component" value="Unplaced"/>
</dbReference>
<evidence type="ECO:0000313" key="2">
    <source>
        <dbReference type="WBParaSite" id="nRc.2.0.1.t03726-RA"/>
    </source>
</evidence>
<organism evidence="1 2">
    <name type="scientific">Romanomermis culicivorax</name>
    <name type="common">Nematode worm</name>
    <dbReference type="NCBI Taxonomy" id="13658"/>
    <lineage>
        <taxon>Eukaryota</taxon>
        <taxon>Metazoa</taxon>
        <taxon>Ecdysozoa</taxon>
        <taxon>Nematoda</taxon>
        <taxon>Enoplea</taxon>
        <taxon>Dorylaimia</taxon>
        <taxon>Mermithida</taxon>
        <taxon>Mermithoidea</taxon>
        <taxon>Mermithidae</taxon>
        <taxon>Romanomermis</taxon>
    </lineage>
</organism>
<proteinExistence type="predicted"/>
<dbReference type="AlphaFoldDB" id="A0A915HQD8"/>
<reference evidence="2" key="1">
    <citation type="submission" date="2022-11" db="UniProtKB">
        <authorList>
            <consortium name="WormBaseParasite"/>
        </authorList>
    </citation>
    <scope>IDENTIFICATION</scope>
</reference>
<name>A0A915HQD8_ROMCU</name>
<protein>
    <submittedName>
        <fullName evidence="2">Uncharacterized protein</fullName>
    </submittedName>
</protein>
<evidence type="ECO:0000313" key="1">
    <source>
        <dbReference type="Proteomes" id="UP000887565"/>
    </source>
</evidence>
<keyword evidence="1" id="KW-1185">Reference proteome</keyword>
<accession>A0A915HQD8</accession>